<accession>A0A418WSC3</accession>
<organism evidence="2 3">
    <name type="scientific">Sphingomonas cavernae</name>
    <dbReference type="NCBI Taxonomy" id="2320861"/>
    <lineage>
        <taxon>Bacteria</taxon>
        <taxon>Pseudomonadati</taxon>
        <taxon>Pseudomonadota</taxon>
        <taxon>Alphaproteobacteria</taxon>
        <taxon>Sphingomonadales</taxon>
        <taxon>Sphingomonadaceae</taxon>
        <taxon>Sphingomonas</taxon>
    </lineage>
</organism>
<comment type="caution">
    <text evidence="2">The sequence shown here is derived from an EMBL/GenBank/DDBJ whole genome shotgun (WGS) entry which is preliminary data.</text>
</comment>
<proteinExistence type="predicted"/>
<dbReference type="AlphaFoldDB" id="A0A418WSC3"/>
<protein>
    <recommendedName>
        <fullName evidence="4">DUF2491 family protein</fullName>
    </recommendedName>
</protein>
<evidence type="ECO:0000313" key="3">
    <source>
        <dbReference type="Proteomes" id="UP000286100"/>
    </source>
</evidence>
<evidence type="ECO:0000313" key="2">
    <source>
        <dbReference type="EMBL" id="RJF94096.1"/>
    </source>
</evidence>
<sequence length="226" mass="24988">MVMRFGLAVAMLMLTGSVPLAAQAPAAPTARVEGNAVAHPGDPALTISVPEGATYVGSERFMLYGVADCEIHLFVEADAGRRVRRFWWVQFEGYLPSRPELRYTYGEKDQRIELWGAPMWESARFGPTNTRPRAGSDGERVRMMLARAGYTRPPNMMNVRLVRLLDDPAGSGYGRRELMLIYAEDMAPAGTTPEELTTDGAPNARWAPLEQALIARAAKSFRVEAR</sequence>
<evidence type="ECO:0000256" key="1">
    <source>
        <dbReference type="SAM" id="SignalP"/>
    </source>
</evidence>
<keyword evidence="3" id="KW-1185">Reference proteome</keyword>
<reference evidence="2 3" key="1">
    <citation type="submission" date="2018-09" db="EMBL/GenBank/DDBJ databases">
        <authorList>
            <person name="Zhu H."/>
        </authorList>
    </citation>
    <scope>NUCLEOTIDE SEQUENCE [LARGE SCALE GENOMIC DNA]</scope>
    <source>
        <strain evidence="2 3">K2R01-6</strain>
    </source>
</reference>
<keyword evidence="1" id="KW-0732">Signal</keyword>
<name>A0A418WSC3_9SPHN</name>
<dbReference type="EMBL" id="QYUM01000002">
    <property type="protein sequence ID" value="RJF94096.1"/>
    <property type="molecule type" value="Genomic_DNA"/>
</dbReference>
<feature type="chain" id="PRO_5019126123" description="DUF2491 family protein" evidence="1">
    <location>
        <begin position="22"/>
        <end position="226"/>
    </location>
</feature>
<evidence type="ECO:0008006" key="4">
    <source>
        <dbReference type="Google" id="ProtNLM"/>
    </source>
</evidence>
<gene>
    <name evidence="2" type="ORF">D3876_07520</name>
</gene>
<dbReference type="Proteomes" id="UP000286100">
    <property type="component" value="Unassembled WGS sequence"/>
</dbReference>
<feature type="signal peptide" evidence="1">
    <location>
        <begin position="1"/>
        <end position="21"/>
    </location>
</feature>